<reference evidence="3" key="1">
    <citation type="submission" date="2015-08" db="EMBL/GenBank/DDBJ databases">
        <title>Complete genome sequence of Rothia mucilaginosa strain NUM-Rm6536.</title>
        <authorList>
            <person name="Nambu T."/>
        </authorList>
    </citation>
    <scope>NUCLEOTIDE SEQUENCE [LARGE SCALE GENOMIC DNA]</scope>
    <source>
        <strain evidence="3">NUM-Rm6536</strain>
    </source>
</reference>
<feature type="transmembrane region" description="Helical" evidence="1">
    <location>
        <begin position="102"/>
        <end position="123"/>
    </location>
</feature>
<keyword evidence="1" id="KW-0472">Membrane</keyword>
<dbReference type="SUPFAM" id="SSF48452">
    <property type="entry name" value="TPR-like"/>
    <property type="match status" value="1"/>
</dbReference>
<evidence type="ECO:0000313" key="2">
    <source>
        <dbReference type="EMBL" id="BAS19524.1"/>
    </source>
</evidence>
<dbReference type="AlphaFoldDB" id="A0A0K2RXH1"/>
<dbReference type="EMBL" id="AP014938">
    <property type="protein sequence ID" value="BAS19524.1"/>
    <property type="molecule type" value="Genomic_DNA"/>
</dbReference>
<organism evidence="2">
    <name type="scientific">Rothia mucilaginosa</name>
    <dbReference type="NCBI Taxonomy" id="43675"/>
    <lineage>
        <taxon>Bacteria</taxon>
        <taxon>Bacillati</taxon>
        <taxon>Actinomycetota</taxon>
        <taxon>Actinomycetes</taxon>
        <taxon>Micrococcales</taxon>
        <taxon>Micrococcaceae</taxon>
        <taxon>Rothia</taxon>
    </lineage>
</organism>
<protein>
    <submittedName>
        <fullName evidence="2">Putative tetratricopeptide repeat domain protein</fullName>
    </submittedName>
</protein>
<gene>
    <name evidence="2" type="ORF">RM6536_0277</name>
</gene>
<feature type="transmembrane region" description="Helical" evidence="1">
    <location>
        <begin position="74"/>
        <end position="90"/>
    </location>
</feature>
<dbReference type="RefSeq" id="WP_060823739.1">
    <property type="nucleotide sequence ID" value="NZ_AP014938.1"/>
</dbReference>
<dbReference type="Gene3D" id="1.25.40.10">
    <property type="entry name" value="Tetratricopeptide repeat domain"/>
    <property type="match status" value="1"/>
</dbReference>
<feature type="transmembrane region" description="Helical" evidence="1">
    <location>
        <begin position="24"/>
        <end position="44"/>
    </location>
</feature>
<evidence type="ECO:0000313" key="3">
    <source>
        <dbReference type="Proteomes" id="UP000066203"/>
    </source>
</evidence>
<keyword evidence="1" id="KW-0812">Transmembrane</keyword>
<evidence type="ECO:0000256" key="1">
    <source>
        <dbReference type="SAM" id="Phobius"/>
    </source>
</evidence>
<feature type="transmembrane region" description="Helical" evidence="1">
    <location>
        <begin position="50"/>
        <end position="67"/>
    </location>
</feature>
<dbReference type="PATRIC" id="fig|43675.28.peg.282"/>
<sequence length="220" mass="23694">MSEQTSPENLQASSEARSPWWTSLRLWSICACVLMVLTVLILPLPLTVRASILGVLIFSAVFVTVDAGGWGKTFAALTCALLTLYLAHIAQQGFVMLTSGSVAGIVLGAGMILLPILGAWALVREVLFGARIQRMAHELAASGELAEDTLPRTPSGRVDREAAAVEFESFAAAVEQEPNSWKAWFNLACMYDAGGERKRARAAMRNAWALRSGGQVKGMR</sequence>
<name>A0A0K2RXH1_9MICC</name>
<accession>A0A0K2RXH1</accession>
<proteinExistence type="predicted"/>
<dbReference type="InterPro" id="IPR011990">
    <property type="entry name" value="TPR-like_helical_dom_sf"/>
</dbReference>
<keyword evidence="1" id="KW-1133">Transmembrane helix</keyword>
<dbReference type="Proteomes" id="UP000066203">
    <property type="component" value="Chromosome"/>
</dbReference>